<feature type="region of interest" description="Disordered" evidence="1">
    <location>
        <begin position="38"/>
        <end position="78"/>
    </location>
</feature>
<protein>
    <submittedName>
        <fullName evidence="2">Uncharacterized protein</fullName>
    </submittedName>
</protein>
<dbReference type="Proteomes" id="UP001596512">
    <property type="component" value="Unassembled WGS sequence"/>
</dbReference>
<keyword evidence="3" id="KW-1185">Reference proteome</keyword>
<evidence type="ECO:0000256" key="1">
    <source>
        <dbReference type="SAM" id="MobiDB-lite"/>
    </source>
</evidence>
<sequence length="78" mass="8534">MLDETDPALRAARARFTAITAEFGDRLDAAKKACAEKLAANQQPVEPPPPPAPPRRRRPEPDDPSDTGFFSVSWMTKG</sequence>
<dbReference type="EMBL" id="JBHTEY010000004">
    <property type="protein sequence ID" value="MFC7617884.1"/>
    <property type="molecule type" value="Genomic_DNA"/>
</dbReference>
<organism evidence="2 3">
    <name type="scientific">Actinokineospora soli</name>
    <dbReference type="NCBI Taxonomy" id="1048753"/>
    <lineage>
        <taxon>Bacteria</taxon>
        <taxon>Bacillati</taxon>
        <taxon>Actinomycetota</taxon>
        <taxon>Actinomycetes</taxon>
        <taxon>Pseudonocardiales</taxon>
        <taxon>Pseudonocardiaceae</taxon>
        <taxon>Actinokineospora</taxon>
    </lineage>
</organism>
<evidence type="ECO:0000313" key="3">
    <source>
        <dbReference type="Proteomes" id="UP001596512"/>
    </source>
</evidence>
<proteinExistence type="predicted"/>
<feature type="compositionally biased region" description="Polar residues" evidence="1">
    <location>
        <begin position="68"/>
        <end position="78"/>
    </location>
</feature>
<gene>
    <name evidence="2" type="ORF">ACFQV2_35250</name>
</gene>
<name>A0ABW2TWZ2_9PSEU</name>
<accession>A0ABW2TWZ2</accession>
<reference evidence="3" key="1">
    <citation type="journal article" date="2019" name="Int. J. Syst. Evol. Microbiol.">
        <title>The Global Catalogue of Microorganisms (GCM) 10K type strain sequencing project: providing services to taxonomists for standard genome sequencing and annotation.</title>
        <authorList>
            <consortium name="The Broad Institute Genomics Platform"/>
            <consortium name="The Broad Institute Genome Sequencing Center for Infectious Disease"/>
            <person name="Wu L."/>
            <person name="Ma J."/>
        </authorList>
    </citation>
    <scope>NUCLEOTIDE SEQUENCE [LARGE SCALE GENOMIC DNA]</scope>
    <source>
        <strain evidence="3">JCM 17695</strain>
    </source>
</reference>
<comment type="caution">
    <text evidence="2">The sequence shown here is derived from an EMBL/GenBank/DDBJ whole genome shotgun (WGS) entry which is preliminary data.</text>
</comment>
<evidence type="ECO:0000313" key="2">
    <source>
        <dbReference type="EMBL" id="MFC7617884.1"/>
    </source>
</evidence>